<organism evidence="1 2">
    <name type="scientific">Phytophthora cactorum</name>
    <dbReference type="NCBI Taxonomy" id="29920"/>
    <lineage>
        <taxon>Eukaryota</taxon>
        <taxon>Sar</taxon>
        <taxon>Stramenopiles</taxon>
        <taxon>Oomycota</taxon>
        <taxon>Peronosporomycetes</taxon>
        <taxon>Peronosporales</taxon>
        <taxon>Peronosporaceae</taxon>
        <taxon>Phytophthora</taxon>
    </lineage>
</organism>
<dbReference type="AlphaFoldDB" id="A0A8T1AL76"/>
<proteinExistence type="predicted"/>
<gene>
    <name evidence="1" type="ORF">PC115_g21994</name>
</gene>
<name>A0A8T1AL76_9STRA</name>
<evidence type="ECO:0000313" key="1">
    <source>
        <dbReference type="EMBL" id="KAG2882249.1"/>
    </source>
</evidence>
<protein>
    <submittedName>
        <fullName evidence="1">Uncharacterized protein</fullName>
    </submittedName>
</protein>
<accession>A0A8T1AL76</accession>
<comment type="caution">
    <text evidence="1">The sequence shown here is derived from an EMBL/GenBank/DDBJ whole genome shotgun (WGS) entry which is preliminary data.</text>
</comment>
<dbReference type="EMBL" id="RCMI01001682">
    <property type="protein sequence ID" value="KAG2882249.1"/>
    <property type="molecule type" value="Genomic_DNA"/>
</dbReference>
<dbReference type="Proteomes" id="UP000774804">
    <property type="component" value="Unassembled WGS sequence"/>
</dbReference>
<sequence>MSESTYRMPLLYVLFFTSRMKRELLHPPHPSSDRTTGVLIWSLPPHVLMRHVRLRVEHVVSSREARDHAHYSHDDCSLLHRRTPPMVRTTTQLTTRVVDDLGADDDDSVDWTGYSAEEDEVLEDDDLNCTAPGEDTAQYGATDSGDKAALDDIDTGKEAAIIPKVLEVDEATYAPDAAALKIAHEIRFEEQFLENIGGKEAGWLETPGQDLRKMSLNVWEDIEQPSTFDYMQSPLCPSNCGDRFQQISQNLHFNPHNHAMTKQDKSLEDSNAVLPSHSSLNKMRVFLKDKPHKWGTLLFMLCSAMSAYFEAYCGRKQHPSNAYRTDMKSVPAAVVRNLLVVFGLNAE</sequence>
<dbReference type="VEuPathDB" id="FungiDB:PC110_g20585"/>
<reference evidence="1" key="1">
    <citation type="submission" date="2018-10" db="EMBL/GenBank/DDBJ databases">
        <title>Effector identification in a new, highly contiguous assembly of the strawberry crown rot pathogen Phytophthora cactorum.</title>
        <authorList>
            <person name="Armitage A.D."/>
            <person name="Nellist C.F."/>
            <person name="Bates H."/>
            <person name="Vickerstaff R.J."/>
            <person name="Harrison R.J."/>
        </authorList>
    </citation>
    <scope>NUCLEOTIDE SEQUENCE</scope>
    <source>
        <strain evidence="1">4032</strain>
    </source>
</reference>
<evidence type="ECO:0000313" key="2">
    <source>
        <dbReference type="Proteomes" id="UP000774804"/>
    </source>
</evidence>